<comment type="caution">
    <text evidence="1">The sequence shown here is derived from an EMBL/GenBank/DDBJ whole genome shotgun (WGS) entry which is preliminary data.</text>
</comment>
<name>A0A164K7M7_9NOCA</name>
<gene>
    <name evidence="1" type="ORF">AWN90_42160</name>
</gene>
<accession>A0A164K7M7</accession>
<dbReference type="Proteomes" id="UP000076512">
    <property type="component" value="Unassembled WGS sequence"/>
</dbReference>
<keyword evidence="2" id="KW-1185">Reference proteome</keyword>
<evidence type="ECO:0000313" key="2">
    <source>
        <dbReference type="Proteomes" id="UP000076512"/>
    </source>
</evidence>
<protein>
    <submittedName>
        <fullName evidence="1">Uncharacterized protein</fullName>
    </submittedName>
</protein>
<dbReference type="EMBL" id="LWGR01000013">
    <property type="protein sequence ID" value="KZM71119.1"/>
    <property type="molecule type" value="Genomic_DNA"/>
</dbReference>
<dbReference type="AlphaFoldDB" id="A0A164K7M7"/>
<evidence type="ECO:0000313" key="1">
    <source>
        <dbReference type="EMBL" id="KZM71119.1"/>
    </source>
</evidence>
<reference evidence="1 2" key="1">
    <citation type="submission" date="2016-04" db="EMBL/GenBank/DDBJ databases">
        <authorList>
            <person name="Evans L.H."/>
            <person name="Alamgir A."/>
            <person name="Owens N."/>
            <person name="Weber N.D."/>
            <person name="Virtaneva K."/>
            <person name="Barbian K."/>
            <person name="Babar A."/>
            <person name="Rosenke K."/>
        </authorList>
    </citation>
    <scope>NUCLEOTIDE SEQUENCE [LARGE SCALE GENOMIC DNA]</scope>
    <source>
        <strain evidence="1 2">IFM 0406</strain>
    </source>
</reference>
<sequence length="89" mass="9834">MYNLLSGKVGHILDPSILLRLAATLKKPIGELIGYIEGQQAKPMSMRVTADMQEIVLLALFRGLRTPEEQAALVEGLFEAYKDSTDTED</sequence>
<proteinExistence type="predicted"/>
<organism evidence="1 2">
    <name type="scientific">Nocardia terpenica</name>
    <dbReference type="NCBI Taxonomy" id="455432"/>
    <lineage>
        <taxon>Bacteria</taxon>
        <taxon>Bacillati</taxon>
        <taxon>Actinomycetota</taxon>
        <taxon>Actinomycetes</taxon>
        <taxon>Mycobacteriales</taxon>
        <taxon>Nocardiaceae</taxon>
        <taxon>Nocardia</taxon>
    </lineage>
</organism>